<dbReference type="EMBL" id="JAFDVD010000012">
    <property type="protein sequence ID" value="MBM6401029.1"/>
    <property type="molecule type" value="Genomic_DNA"/>
</dbReference>
<keyword evidence="1" id="KW-0808">Transferase</keyword>
<dbReference type="RefSeq" id="WP_204131492.1">
    <property type="nucleotide sequence ID" value="NZ_JAFDVD010000012.1"/>
</dbReference>
<dbReference type="SUPFAM" id="SSF53613">
    <property type="entry name" value="Ribokinase-like"/>
    <property type="match status" value="1"/>
</dbReference>
<proteinExistence type="predicted"/>
<evidence type="ECO:0000256" key="2">
    <source>
        <dbReference type="ARBA" id="ARBA00022777"/>
    </source>
</evidence>
<evidence type="ECO:0000259" key="3">
    <source>
        <dbReference type="Pfam" id="PF00294"/>
    </source>
</evidence>
<comment type="caution">
    <text evidence="4">The sequence shown here is derived from an EMBL/GenBank/DDBJ whole genome shotgun (WGS) entry which is preliminary data.</text>
</comment>
<keyword evidence="2 4" id="KW-0418">Kinase</keyword>
<dbReference type="Gene3D" id="3.40.1190.20">
    <property type="match status" value="1"/>
</dbReference>
<dbReference type="PANTHER" id="PTHR10584">
    <property type="entry name" value="SUGAR KINASE"/>
    <property type="match status" value="1"/>
</dbReference>
<gene>
    <name evidence="4" type="ORF">JQN70_11570</name>
</gene>
<evidence type="ECO:0000256" key="1">
    <source>
        <dbReference type="ARBA" id="ARBA00022679"/>
    </source>
</evidence>
<dbReference type="Proteomes" id="UP001430172">
    <property type="component" value="Unassembled WGS sequence"/>
</dbReference>
<organism evidence="4 5">
    <name type="scientific">Phycicoccus sonneratiae</name>
    <dbReference type="NCBI Taxonomy" id="2807628"/>
    <lineage>
        <taxon>Bacteria</taxon>
        <taxon>Bacillati</taxon>
        <taxon>Actinomycetota</taxon>
        <taxon>Actinomycetes</taxon>
        <taxon>Micrococcales</taxon>
        <taxon>Intrasporangiaceae</taxon>
        <taxon>Phycicoccus</taxon>
    </lineage>
</organism>
<dbReference type="PANTHER" id="PTHR10584:SF167">
    <property type="entry name" value="PFKB DOMAIN PROTEIN"/>
    <property type="match status" value="1"/>
</dbReference>
<sequence>MAAPRVIHTAQALVDAVLEVPVLPARGGNVMAGSYHRYAGGAVTILLAAARSGARAVHAGAVGTGPNGDLVRAALAAEGVELSAPPVPDLDTGVCVVLVEPTAERTFVTTQGAEREISIASLATSDPGPGDLVCVSGYSLLGRTRDPLVEWLGALGPEVVVVLDPGAALVEVEARVRDAVLDRTDVWTGNADEADALAGVRGIREAAQVVAAMLRPGAVTIVRDGPRGCLVREGDEQVFVPGHPRRPVDTNGAGDTHTGVLLAERAAGLPWADAAARANAAGALKVTRRGPDTAPTRAEIDAFLGAPS</sequence>
<evidence type="ECO:0000313" key="5">
    <source>
        <dbReference type="Proteomes" id="UP001430172"/>
    </source>
</evidence>
<evidence type="ECO:0000313" key="4">
    <source>
        <dbReference type="EMBL" id="MBM6401029.1"/>
    </source>
</evidence>
<accession>A0ABS2CMC4</accession>
<feature type="domain" description="Carbohydrate kinase PfkB" evidence="3">
    <location>
        <begin position="31"/>
        <end position="293"/>
    </location>
</feature>
<reference evidence="4" key="1">
    <citation type="submission" date="2021-02" db="EMBL/GenBank/DDBJ databases">
        <title>Phycicoccus sp. MQZ13P-5T, whole genome shotgun sequence.</title>
        <authorList>
            <person name="Tuo L."/>
        </authorList>
    </citation>
    <scope>NUCLEOTIDE SEQUENCE</scope>
    <source>
        <strain evidence="4">MQZ13P-5</strain>
    </source>
</reference>
<dbReference type="InterPro" id="IPR029056">
    <property type="entry name" value="Ribokinase-like"/>
</dbReference>
<name>A0ABS2CMC4_9MICO</name>
<dbReference type="InterPro" id="IPR011611">
    <property type="entry name" value="PfkB_dom"/>
</dbReference>
<keyword evidence="5" id="KW-1185">Reference proteome</keyword>
<dbReference type="GO" id="GO:0016301">
    <property type="term" value="F:kinase activity"/>
    <property type="evidence" value="ECO:0007669"/>
    <property type="project" value="UniProtKB-KW"/>
</dbReference>
<protein>
    <submittedName>
        <fullName evidence="4">Sugar kinase</fullName>
    </submittedName>
</protein>
<dbReference type="Pfam" id="PF00294">
    <property type="entry name" value="PfkB"/>
    <property type="match status" value="1"/>
</dbReference>